<dbReference type="Gene3D" id="1.10.510.10">
    <property type="entry name" value="Transferase(Phosphotransferase) domain 1"/>
    <property type="match status" value="1"/>
</dbReference>
<sequence>MSQISSPPRILSMEVSSRDDSEYRILVQNRVRYLIISAGTFERSTLSMPLSSLPEFPKDYTWNVAYVSRDTSSGEVAMNLQHRNFIGITELWHPVLVDCLDLKRIKQLTATTYEATYSCNVSLATTRSPVVIAKVARFEWEIPRLLLETLMYSKLENTGLAPRFIGHVHEHGRVIGFMLEKLQGREAKIQDLSSCQAALQRLHDIGILHGDVNRYNFIVQDGTVRLIDFEKSQFCNGDTAAMQAEMDSLCDQLVEDTGRGAGFAR</sequence>
<dbReference type="SUPFAM" id="SSF56112">
    <property type="entry name" value="Protein kinase-like (PK-like)"/>
    <property type="match status" value="1"/>
</dbReference>
<protein>
    <recommendedName>
        <fullName evidence="3">Alpha-galactosidase A</fullName>
    </recommendedName>
</protein>
<dbReference type="Proteomes" id="UP000253845">
    <property type="component" value="Unassembled WGS sequence"/>
</dbReference>
<evidence type="ECO:0000313" key="1">
    <source>
        <dbReference type="EMBL" id="RDH14106.1"/>
    </source>
</evidence>
<proteinExistence type="predicted"/>
<dbReference type="Pfam" id="PF06293">
    <property type="entry name" value="Kdo"/>
    <property type="match status" value="1"/>
</dbReference>
<name>A0A370BF65_ASPNG</name>
<dbReference type="AlphaFoldDB" id="A0A370BF65"/>
<dbReference type="InterPro" id="IPR011009">
    <property type="entry name" value="Kinase-like_dom_sf"/>
</dbReference>
<reference evidence="1 2" key="1">
    <citation type="submission" date="2018-07" db="EMBL/GenBank/DDBJ databases">
        <title>Section-level genome sequencing of Aspergillus section Nigri to investigate inter- and intra-species variation.</title>
        <authorList>
            <consortium name="DOE Joint Genome Institute"/>
            <person name="Vesth T.C."/>
            <person name="Nybo J.L."/>
            <person name="Theobald S."/>
            <person name="Frisvad J.C."/>
            <person name="Larsen T.O."/>
            <person name="Nielsen K.F."/>
            <person name="Hoof J.B."/>
            <person name="Brandl J."/>
            <person name="Salamov A."/>
            <person name="Riley R."/>
            <person name="Gladden J.M."/>
            <person name="Phatale P."/>
            <person name="Nielsen M.T."/>
            <person name="Lyhne E.K."/>
            <person name="Kogle M.E."/>
            <person name="Strasser K."/>
            <person name="McDonnell E."/>
            <person name="Barry K."/>
            <person name="Clum A."/>
            <person name="Chen C."/>
            <person name="Nolan M."/>
            <person name="Sandor L."/>
            <person name="Kuo A."/>
            <person name="Lipzen A."/>
            <person name="Hainaut M."/>
            <person name="Drula E."/>
            <person name="Tsang A."/>
            <person name="Magnuson J.K."/>
            <person name="Henrissat B."/>
            <person name="Wiebenga A."/>
            <person name="Simmons B.A."/>
            <person name="Makela M.R."/>
            <person name="De vries R.P."/>
            <person name="Grigoriev I.V."/>
            <person name="Mortensen U.H."/>
            <person name="Baker S.E."/>
            <person name="Andersen M.R."/>
        </authorList>
    </citation>
    <scope>NUCLEOTIDE SEQUENCE [LARGE SCALE GENOMIC DNA]</scope>
    <source>
        <strain evidence="1 2">ATCC 13496</strain>
    </source>
</reference>
<evidence type="ECO:0008006" key="3">
    <source>
        <dbReference type="Google" id="ProtNLM"/>
    </source>
</evidence>
<gene>
    <name evidence="1" type="ORF">M747DRAFT_300282</name>
</gene>
<dbReference type="VEuPathDB" id="FungiDB:M747DRAFT_300282"/>
<evidence type="ECO:0000313" key="2">
    <source>
        <dbReference type="Proteomes" id="UP000253845"/>
    </source>
</evidence>
<dbReference type="EMBL" id="KZ851981">
    <property type="protein sequence ID" value="RDH14106.1"/>
    <property type="molecule type" value="Genomic_DNA"/>
</dbReference>
<organism evidence="1 2">
    <name type="scientific">Aspergillus niger ATCC 13496</name>
    <dbReference type="NCBI Taxonomy" id="1353008"/>
    <lineage>
        <taxon>Eukaryota</taxon>
        <taxon>Fungi</taxon>
        <taxon>Dikarya</taxon>
        <taxon>Ascomycota</taxon>
        <taxon>Pezizomycotina</taxon>
        <taxon>Eurotiomycetes</taxon>
        <taxon>Eurotiomycetidae</taxon>
        <taxon>Eurotiales</taxon>
        <taxon>Aspergillaceae</taxon>
        <taxon>Aspergillus</taxon>
        <taxon>Aspergillus subgen. Circumdati</taxon>
    </lineage>
</organism>
<accession>A0A370BF65</accession>